<evidence type="ECO:0000256" key="2">
    <source>
        <dbReference type="ARBA" id="ARBA00023002"/>
    </source>
</evidence>
<organism evidence="6 7">
    <name type="scientific">Novosphingobium clariflavum</name>
    <dbReference type="NCBI Taxonomy" id="2029884"/>
    <lineage>
        <taxon>Bacteria</taxon>
        <taxon>Pseudomonadati</taxon>
        <taxon>Pseudomonadota</taxon>
        <taxon>Alphaproteobacteria</taxon>
        <taxon>Sphingomonadales</taxon>
        <taxon>Sphingomonadaceae</taxon>
        <taxon>Novosphingobium</taxon>
    </lineage>
</organism>
<dbReference type="PRINTS" id="PR00081">
    <property type="entry name" value="GDHRDH"/>
</dbReference>
<dbReference type="PANTHER" id="PTHR43180">
    <property type="entry name" value="3-OXOACYL-(ACYL-CARRIER-PROTEIN) REDUCTASE (AFU_ORTHOLOGUE AFUA_6G11210)"/>
    <property type="match status" value="1"/>
</dbReference>
<dbReference type="RefSeq" id="WP_267219202.1">
    <property type="nucleotide sequence ID" value="NZ_JAPCWC010000003.1"/>
</dbReference>
<evidence type="ECO:0000256" key="5">
    <source>
        <dbReference type="ARBA" id="ARBA00023221"/>
    </source>
</evidence>
<dbReference type="GO" id="GO:0016491">
    <property type="term" value="F:oxidoreductase activity"/>
    <property type="evidence" value="ECO:0007669"/>
    <property type="project" value="UniProtKB-KW"/>
</dbReference>
<dbReference type="Proteomes" id="UP001589858">
    <property type="component" value="Unassembled WGS sequence"/>
</dbReference>
<dbReference type="Pfam" id="PF13561">
    <property type="entry name" value="adh_short_C2"/>
    <property type="match status" value="1"/>
</dbReference>
<sequence>MAGELAGKVAVVTGGASGIGRATADLFVAEGAKVVIADIADEAGEALAARLGASAVYQRTDVSDPAAVEAMIAAAVSRFGGIDVLFNNAGMSCGAFPSFLDDTLEDFDRVMRVNVLGPMLATRNAARIMARQGPDGRKAGGVILNNASIAGTLAGHAMMTYRASKAALIQFSKSSAIDLARHGIRVNCIVPGHVRTELSSFGEKGAETGLAARIEEGVNAVYLSNQLIKRRGEPEDVAQVALFLASERSRHMTGAVIPVEGGVTVGDPVNHLEEIFEARAAAFASVEQVQG</sequence>
<evidence type="ECO:0000256" key="4">
    <source>
        <dbReference type="ARBA" id="ARBA00023098"/>
    </source>
</evidence>
<evidence type="ECO:0000256" key="1">
    <source>
        <dbReference type="ARBA" id="ARBA00006484"/>
    </source>
</evidence>
<dbReference type="PANTHER" id="PTHR43180:SF28">
    <property type="entry name" value="NAD(P)-BINDING ROSSMANN-FOLD SUPERFAMILY PROTEIN"/>
    <property type="match status" value="1"/>
</dbReference>
<dbReference type="SUPFAM" id="SSF51735">
    <property type="entry name" value="NAD(P)-binding Rossmann-fold domains"/>
    <property type="match status" value="1"/>
</dbReference>
<keyword evidence="2 6" id="KW-0560">Oxidoreductase</keyword>
<accession>A0ABV6SAB6</accession>
<dbReference type="EMBL" id="JBHLTM010000055">
    <property type="protein sequence ID" value="MFC0685779.1"/>
    <property type="molecule type" value="Genomic_DNA"/>
</dbReference>
<comment type="similarity">
    <text evidence="1">Belongs to the short-chain dehydrogenases/reductases (SDR) family.</text>
</comment>
<dbReference type="EC" id="1.1.1.-" evidence="6"/>
<dbReference type="PRINTS" id="PR00080">
    <property type="entry name" value="SDRFAMILY"/>
</dbReference>
<dbReference type="InterPro" id="IPR002347">
    <property type="entry name" value="SDR_fam"/>
</dbReference>
<protein>
    <submittedName>
        <fullName evidence="6">SDR family NAD(P)-dependent oxidoreductase</fullName>
        <ecNumber evidence="6">1.1.1.-</ecNumber>
    </submittedName>
</protein>
<evidence type="ECO:0000313" key="7">
    <source>
        <dbReference type="Proteomes" id="UP001589858"/>
    </source>
</evidence>
<reference evidence="6 7" key="1">
    <citation type="submission" date="2024-09" db="EMBL/GenBank/DDBJ databases">
        <authorList>
            <person name="Sun Q."/>
            <person name="Mori K."/>
        </authorList>
    </citation>
    <scope>NUCLEOTIDE SEQUENCE [LARGE SCALE GENOMIC DNA]</scope>
    <source>
        <strain evidence="6 7">CICC 11035S</strain>
    </source>
</reference>
<proteinExistence type="inferred from homology"/>
<keyword evidence="5" id="KW-0753">Steroid metabolism</keyword>
<evidence type="ECO:0000313" key="6">
    <source>
        <dbReference type="EMBL" id="MFC0685779.1"/>
    </source>
</evidence>
<dbReference type="Gene3D" id="3.40.50.720">
    <property type="entry name" value="NAD(P)-binding Rossmann-like Domain"/>
    <property type="match status" value="1"/>
</dbReference>
<evidence type="ECO:0000256" key="3">
    <source>
        <dbReference type="ARBA" id="ARBA00023027"/>
    </source>
</evidence>
<name>A0ABV6SAB6_9SPHN</name>
<keyword evidence="4" id="KW-0443">Lipid metabolism</keyword>
<dbReference type="InterPro" id="IPR036291">
    <property type="entry name" value="NAD(P)-bd_dom_sf"/>
</dbReference>
<keyword evidence="7" id="KW-1185">Reference proteome</keyword>
<comment type="caution">
    <text evidence="6">The sequence shown here is derived from an EMBL/GenBank/DDBJ whole genome shotgun (WGS) entry which is preliminary data.</text>
</comment>
<gene>
    <name evidence="6" type="ORF">ACFFF8_14355</name>
</gene>
<keyword evidence="3" id="KW-0520">NAD</keyword>
<dbReference type="NCBIfam" id="NF005559">
    <property type="entry name" value="PRK07231.1"/>
    <property type="match status" value="1"/>
</dbReference>